<dbReference type="InterPro" id="IPR023380">
    <property type="entry name" value="DsbB-like_sf"/>
</dbReference>
<keyword evidence="12 14" id="KW-0143">Chaperone</keyword>
<evidence type="ECO:0000256" key="13">
    <source>
        <dbReference type="ARBA" id="ARBA00023284"/>
    </source>
</evidence>
<protein>
    <recommendedName>
        <fullName evidence="14">Disulfide bond formation protein B</fullName>
    </recommendedName>
    <alternativeName>
        <fullName evidence="14">Disulfide oxidoreductase</fullName>
    </alternativeName>
</protein>
<keyword evidence="6 14" id="KW-0812">Transmembrane</keyword>
<evidence type="ECO:0000313" key="16">
    <source>
        <dbReference type="EMBL" id="PSW23242.1"/>
    </source>
</evidence>
<organism evidence="16 17">
    <name type="scientific">Photobacterium swingsii</name>
    <dbReference type="NCBI Taxonomy" id="680026"/>
    <lineage>
        <taxon>Bacteria</taxon>
        <taxon>Pseudomonadati</taxon>
        <taxon>Pseudomonadota</taxon>
        <taxon>Gammaproteobacteria</taxon>
        <taxon>Vibrionales</taxon>
        <taxon>Vibrionaceae</taxon>
        <taxon>Photobacterium</taxon>
    </lineage>
</organism>
<comment type="function">
    <text evidence="14">Required for disulfide bond formation in some periplasmic proteins. Acts by oxidizing the DsbA protein.</text>
</comment>
<evidence type="ECO:0000256" key="7">
    <source>
        <dbReference type="ARBA" id="ARBA00022982"/>
    </source>
</evidence>
<keyword evidence="8 14" id="KW-1133">Transmembrane helix</keyword>
<keyword evidence="9 14" id="KW-0560">Oxidoreductase</keyword>
<feature type="topological domain" description="Periplasmic" evidence="14">
    <location>
        <begin position="90"/>
        <end position="144"/>
    </location>
</feature>
<feature type="disulfide bond" description="Redox-active" evidence="14">
    <location>
        <begin position="104"/>
        <end position="130"/>
    </location>
</feature>
<evidence type="ECO:0000256" key="3">
    <source>
        <dbReference type="ARBA" id="ARBA00022448"/>
    </source>
</evidence>
<feature type="disulfide bond" description="Redox-active" evidence="14">
    <location>
        <begin position="40"/>
        <end position="43"/>
    </location>
</feature>
<evidence type="ECO:0000256" key="14">
    <source>
        <dbReference type="HAMAP-Rule" id="MF_00286"/>
    </source>
</evidence>
<dbReference type="SUPFAM" id="SSF158442">
    <property type="entry name" value="DsbB-like"/>
    <property type="match status" value="1"/>
</dbReference>
<keyword evidence="10 14" id="KW-0472">Membrane</keyword>
<keyword evidence="7 14" id="KW-0249">Electron transport</keyword>
<gene>
    <name evidence="14" type="primary">dsbB</name>
    <name evidence="16" type="ORF">C9I94_16610</name>
</gene>
<dbReference type="RefSeq" id="WP_107302902.1">
    <property type="nucleotide sequence ID" value="NZ_AP024852.1"/>
</dbReference>
<evidence type="ECO:0000256" key="11">
    <source>
        <dbReference type="ARBA" id="ARBA00023157"/>
    </source>
</evidence>
<reference evidence="16 17" key="1">
    <citation type="submission" date="2018-01" db="EMBL/GenBank/DDBJ databases">
        <title>Whole genome sequencing of Histamine producing bacteria.</title>
        <authorList>
            <person name="Butler K."/>
        </authorList>
    </citation>
    <scope>NUCLEOTIDE SEQUENCE [LARGE SCALE GENOMIC DNA]</scope>
    <source>
        <strain evidence="16 17">DSM 24669</strain>
    </source>
</reference>
<comment type="caution">
    <text evidence="14">Lacks conserved residue(s) required for the propagation of feature annotation.</text>
</comment>
<evidence type="ECO:0000256" key="6">
    <source>
        <dbReference type="ARBA" id="ARBA00022692"/>
    </source>
</evidence>
<feature type="transmembrane region" description="Helical" evidence="15">
    <location>
        <begin position="44"/>
        <end position="61"/>
    </location>
</feature>
<dbReference type="Proteomes" id="UP000240481">
    <property type="component" value="Unassembled WGS sequence"/>
</dbReference>
<dbReference type="Pfam" id="PF02600">
    <property type="entry name" value="DsbB"/>
    <property type="match status" value="1"/>
</dbReference>
<dbReference type="NCBIfam" id="NF002485">
    <property type="entry name" value="PRK01749.1"/>
    <property type="match status" value="1"/>
</dbReference>
<dbReference type="HAMAP" id="MF_00286">
    <property type="entry name" value="DsbB"/>
    <property type="match status" value="1"/>
</dbReference>
<evidence type="ECO:0000256" key="10">
    <source>
        <dbReference type="ARBA" id="ARBA00023136"/>
    </source>
</evidence>
<feature type="transmembrane region" description="Helical" evidence="15">
    <location>
        <begin position="145"/>
        <end position="168"/>
    </location>
</feature>
<proteinExistence type="inferred from homology"/>
<sequence length="174" mass="19544">MQFLYSFSKRRSSWLLLLAFILFFEASALFFQHGMKLPPCVMCIYERVAMFGIAIAALVGLSAPHNPVIRWLGLAGWGYSAYEGLMLSIKHVDYQLNPSPFNTCDLFVQFPSWAPLNQWLPGVFEAYGDCGKVVWMFMGQTMPQWLVIIFGANLVALAIIVIAQLVGIKAKKEA</sequence>
<dbReference type="PANTHER" id="PTHR36570:SF2">
    <property type="entry name" value="DISULFIDE BOND FORMATION PROTEIN B"/>
    <property type="match status" value="1"/>
</dbReference>
<dbReference type="InterPro" id="IPR003752">
    <property type="entry name" value="DiS_bond_form_DsbB/BdbC"/>
</dbReference>
<dbReference type="PANTHER" id="PTHR36570">
    <property type="entry name" value="DISULFIDE BOND FORMATION PROTEIN B"/>
    <property type="match status" value="1"/>
</dbReference>
<evidence type="ECO:0000256" key="2">
    <source>
        <dbReference type="ARBA" id="ARBA00008823"/>
    </source>
</evidence>
<comment type="subcellular location">
    <subcellularLocation>
        <location evidence="1">Cell inner membrane</location>
        <topology evidence="1">Multi-pass membrane protein</topology>
    </subcellularLocation>
    <subcellularLocation>
        <location evidence="14">Cell membrane</location>
        <topology evidence="14">Multi-pass membrane protein</topology>
    </subcellularLocation>
</comment>
<evidence type="ECO:0000256" key="1">
    <source>
        <dbReference type="ARBA" id="ARBA00004429"/>
    </source>
</evidence>
<dbReference type="AlphaFoldDB" id="A0A2T3P3Z3"/>
<feature type="topological domain" description="Periplasmic" evidence="14">
    <location>
        <begin position="31"/>
        <end position="48"/>
    </location>
</feature>
<comment type="similarity">
    <text evidence="2 14">Belongs to the DsbB family.</text>
</comment>
<dbReference type="GO" id="GO:0015035">
    <property type="term" value="F:protein-disulfide reductase activity"/>
    <property type="evidence" value="ECO:0007669"/>
    <property type="project" value="UniProtKB-UniRule"/>
</dbReference>
<evidence type="ECO:0000256" key="5">
    <source>
        <dbReference type="ARBA" id="ARBA00022519"/>
    </source>
</evidence>
<feature type="topological domain" description="Cytoplasmic" evidence="14">
    <location>
        <begin position="1"/>
        <end position="13"/>
    </location>
</feature>
<feature type="topological domain" description="Cytoplasmic" evidence="14">
    <location>
        <begin position="164"/>
        <end position="174"/>
    </location>
</feature>
<dbReference type="OrthoDB" id="3711263at2"/>
<dbReference type="GO" id="GO:0006457">
    <property type="term" value="P:protein folding"/>
    <property type="evidence" value="ECO:0007669"/>
    <property type="project" value="InterPro"/>
</dbReference>
<keyword evidence="4 14" id="KW-1003">Cell membrane</keyword>
<name>A0A2T3P3Z3_9GAMM</name>
<dbReference type="GO" id="GO:0005886">
    <property type="term" value="C:plasma membrane"/>
    <property type="evidence" value="ECO:0007669"/>
    <property type="project" value="UniProtKB-SubCell"/>
</dbReference>
<dbReference type="Gene3D" id="1.20.1550.10">
    <property type="entry name" value="DsbB-like"/>
    <property type="match status" value="1"/>
</dbReference>
<keyword evidence="13 14" id="KW-0676">Redox-active center</keyword>
<evidence type="ECO:0000313" key="17">
    <source>
        <dbReference type="Proteomes" id="UP000240481"/>
    </source>
</evidence>
<keyword evidence="11 14" id="KW-1015">Disulfide bond</keyword>
<keyword evidence="17" id="KW-1185">Reference proteome</keyword>
<dbReference type="InterPro" id="IPR022920">
    <property type="entry name" value="Disulphide_bond_form_DsbB"/>
</dbReference>
<comment type="caution">
    <text evidence="16">The sequence shown here is derived from an EMBL/GenBank/DDBJ whole genome shotgun (WGS) entry which is preliminary data.</text>
</comment>
<dbReference type="GO" id="GO:0009055">
    <property type="term" value="F:electron transfer activity"/>
    <property type="evidence" value="ECO:0007669"/>
    <property type="project" value="UniProtKB-UniRule"/>
</dbReference>
<dbReference type="EMBL" id="PYLZ01000009">
    <property type="protein sequence ID" value="PSW23242.1"/>
    <property type="molecule type" value="Genomic_DNA"/>
</dbReference>
<evidence type="ECO:0000256" key="12">
    <source>
        <dbReference type="ARBA" id="ARBA00023186"/>
    </source>
</evidence>
<accession>A0A2T3P3Z3</accession>
<evidence type="ECO:0000256" key="15">
    <source>
        <dbReference type="SAM" id="Phobius"/>
    </source>
</evidence>
<evidence type="ECO:0000256" key="4">
    <source>
        <dbReference type="ARBA" id="ARBA00022475"/>
    </source>
</evidence>
<evidence type="ECO:0000256" key="8">
    <source>
        <dbReference type="ARBA" id="ARBA00022989"/>
    </source>
</evidence>
<evidence type="ECO:0000256" key="9">
    <source>
        <dbReference type="ARBA" id="ARBA00023002"/>
    </source>
</evidence>
<keyword evidence="3 14" id="KW-0813">Transport</keyword>
<keyword evidence="5" id="KW-0997">Cell inner membrane</keyword>
<dbReference type="InterPro" id="IPR050183">
    <property type="entry name" value="DsbB"/>
</dbReference>